<dbReference type="Proteomes" id="UP000663929">
    <property type="component" value="Chromosome"/>
</dbReference>
<evidence type="ECO:0000256" key="4">
    <source>
        <dbReference type="ARBA" id="ARBA00022917"/>
    </source>
</evidence>
<gene>
    <name evidence="5 7" type="primary">tsf</name>
    <name evidence="7" type="ORF">J3U87_30840</name>
</gene>
<dbReference type="KEGG" id="scor:J3U87_30840"/>
<dbReference type="InterPro" id="IPR036402">
    <property type="entry name" value="EF-Ts_dimer_sf"/>
</dbReference>
<dbReference type="EMBL" id="CP071793">
    <property type="protein sequence ID" value="QTD50002.1"/>
    <property type="molecule type" value="Genomic_DNA"/>
</dbReference>
<dbReference type="GO" id="GO:0003746">
    <property type="term" value="F:translation elongation factor activity"/>
    <property type="evidence" value="ECO:0007669"/>
    <property type="project" value="UniProtKB-UniRule"/>
</dbReference>
<dbReference type="HAMAP" id="MF_00050">
    <property type="entry name" value="EF_Ts"/>
    <property type="match status" value="1"/>
</dbReference>
<dbReference type="SUPFAM" id="SSF46934">
    <property type="entry name" value="UBA-like"/>
    <property type="match status" value="1"/>
</dbReference>
<dbReference type="PANTHER" id="PTHR11741">
    <property type="entry name" value="ELONGATION FACTOR TS"/>
    <property type="match status" value="1"/>
</dbReference>
<name>A0A8A4TLL6_SULCO</name>
<dbReference type="GO" id="GO:0005737">
    <property type="term" value="C:cytoplasm"/>
    <property type="evidence" value="ECO:0007669"/>
    <property type="project" value="UniProtKB-SubCell"/>
</dbReference>
<accession>A0A8A4TLL6</accession>
<dbReference type="InterPro" id="IPR009060">
    <property type="entry name" value="UBA-like_sf"/>
</dbReference>
<reference evidence="7" key="1">
    <citation type="submission" date="2021-03" db="EMBL/GenBank/DDBJ databases">
        <title>Acanthopleuribacteraceae sp. M133.</title>
        <authorList>
            <person name="Wang G."/>
        </authorList>
    </citation>
    <scope>NUCLEOTIDE SEQUENCE</scope>
    <source>
        <strain evidence="7">M133</strain>
    </source>
</reference>
<evidence type="ECO:0000256" key="5">
    <source>
        <dbReference type="HAMAP-Rule" id="MF_00050"/>
    </source>
</evidence>
<feature type="domain" description="Translation elongation factor EFTs/EF1B dimerisation" evidence="6">
    <location>
        <begin position="45"/>
        <end position="197"/>
    </location>
</feature>
<evidence type="ECO:0000256" key="2">
    <source>
        <dbReference type="ARBA" id="ARBA00016956"/>
    </source>
</evidence>
<evidence type="ECO:0000256" key="3">
    <source>
        <dbReference type="ARBA" id="ARBA00022768"/>
    </source>
</evidence>
<dbReference type="RefSeq" id="WP_237379633.1">
    <property type="nucleotide sequence ID" value="NZ_CP071793.1"/>
</dbReference>
<keyword evidence="3 5" id="KW-0251">Elongation factor</keyword>
<dbReference type="Pfam" id="PF00889">
    <property type="entry name" value="EF_TS"/>
    <property type="match status" value="1"/>
</dbReference>
<dbReference type="SUPFAM" id="SSF54713">
    <property type="entry name" value="Elongation factor Ts (EF-Ts), dimerisation domain"/>
    <property type="match status" value="1"/>
</dbReference>
<dbReference type="FunFam" id="1.10.286.20:FF:000001">
    <property type="entry name" value="Elongation factor Ts"/>
    <property type="match status" value="1"/>
</dbReference>
<evidence type="ECO:0000256" key="1">
    <source>
        <dbReference type="ARBA" id="ARBA00005532"/>
    </source>
</evidence>
<proteinExistence type="inferred from homology"/>
<dbReference type="InterPro" id="IPR001816">
    <property type="entry name" value="Transl_elong_EFTs/EF1B"/>
</dbReference>
<comment type="similarity">
    <text evidence="1 5">Belongs to the EF-Ts family.</text>
</comment>
<evidence type="ECO:0000313" key="8">
    <source>
        <dbReference type="Proteomes" id="UP000663929"/>
    </source>
</evidence>
<dbReference type="InterPro" id="IPR018101">
    <property type="entry name" value="Transl_elong_Ts_CS"/>
</dbReference>
<comment type="function">
    <text evidence="5">Associates with the EF-Tu.GDP complex and induces the exchange of GDP to GTP. It remains bound to the aminoacyl-tRNA.EF-Tu.GTP complex up to the GTP hydrolysis stage on the ribosome.</text>
</comment>
<keyword evidence="8" id="KW-1185">Reference proteome</keyword>
<dbReference type="NCBIfam" id="TIGR00116">
    <property type="entry name" value="tsf"/>
    <property type="match status" value="2"/>
</dbReference>
<dbReference type="PROSITE" id="PS01126">
    <property type="entry name" value="EF_TS_1"/>
    <property type="match status" value="1"/>
</dbReference>
<comment type="caution">
    <text evidence="5">Lacks conserved residue(s) required for the propagation of feature annotation.</text>
</comment>
<dbReference type="FunFam" id="1.10.8.10:FF:000001">
    <property type="entry name" value="Elongation factor Ts"/>
    <property type="match status" value="1"/>
</dbReference>
<evidence type="ECO:0000313" key="7">
    <source>
        <dbReference type="EMBL" id="QTD50002.1"/>
    </source>
</evidence>
<dbReference type="InterPro" id="IPR014039">
    <property type="entry name" value="Transl_elong_EFTs/EF1B_dimer"/>
</dbReference>
<dbReference type="Gene3D" id="3.30.479.20">
    <property type="entry name" value="Elongation factor Ts, dimerisation domain"/>
    <property type="match status" value="1"/>
</dbReference>
<protein>
    <recommendedName>
        <fullName evidence="2 5">Elongation factor Ts</fullName>
        <shortName evidence="5">EF-Ts</shortName>
    </recommendedName>
</protein>
<dbReference type="Gene3D" id="1.10.8.10">
    <property type="entry name" value="DNA helicase RuvA subunit, C-terminal domain"/>
    <property type="match status" value="1"/>
</dbReference>
<keyword evidence="4 5" id="KW-0648">Protein biosynthesis</keyword>
<dbReference type="CDD" id="cd14275">
    <property type="entry name" value="UBA_EF-Ts"/>
    <property type="match status" value="1"/>
</dbReference>
<sequence length="217" mass="24464">MSISAKDVKELRERTGLGMMECKKALVECNGNIDEAVTYLRKRSEKKVEKLAARIAAEGTVTSYVHGNGRIGVLLELNCETDFTARNENFQSLAKDIALHIAAANPRFLSREEVTPEILKEEKDIARDRAIASGKPEKVVEKIVTGKMEKFYEDHCLLEQKFVKDPKVSVQDLIKETTHNIGEKITLRRFVRYELGQGIEKKVDNFAEEVAKQVAGK</sequence>
<dbReference type="AlphaFoldDB" id="A0A8A4TLL6"/>
<comment type="subcellular location">
    <subcellularLocation>
        <location evidence="5">Cytoplasm</location>
    </subcellularLocation>
</comment>
<dbReference type="PANTHER" id="PTHR11741:SF0">
    <property type="entry name" value="ELONGATION FACTOR TS, MITOCHONDRIAL"/>
    <property type="match status" value="1"/>
</dbReference>
<dbReference type="Gene3D" id="1.10.286.20">
    <property type="match status" value="1"/>
</dbReference>
<keyword evidence="5" id="KW-0963">Cytoplasm</keyword>
<organism evidence="7 8">
    <name type="scientific">Sulfidibacter corallicola</name>
    <dbReference type="NCBI Taxonomy" id="2818388"/>
    <lineage>
        <taxon>Bacteria</taxon>
        <taxon>Pseudomonadati</taxon>
        <taxon>Acidobacteriota</taxon>
        <taxon>Holophagae</taxon>
        <taxon>Acanthopleuribacterales</taxon>
        <taxon>Acanthopleuribacteraceae</taxon>
        <taxon>Sulfidibacter</taxon>
    </lineage>
</organism>
<evidence type="ECO:0000259" key="6">
    <source>
        <dbReference type="Pfam" id="PF00889"/>
    </source>
</evidence>